<dbReference type="InterPro" id="IPR011706">
    <property type="entry name" value="Cu-oxidase_C"/>
</dbReference>
<evidence type="ECO:0000256" key="4">
    <source>
        <dbReference type="ARBA" id="ARBA00012297"/>
    </source>
</evidence>
<keyword evidence="20" id="KW-1185">Reference proteome</keyword>
<evidence type="ECO:0000259" key="16">
    <source>
        <dbReference type="Pfam" id="PF00394"/>
    </source>
</evidence>
<dbReference type="PROSITE" id="PS00079">
    <property type="entry name" value="MULTICOPPER_OXIDASE1"/>
    <property type="match status" value="1"/>
</dbReference>
<feature type="domain" description="Plastocyanin-like" evidence="18">
    <location>
        <begin position="375"/>
        <end position="488"/>
    </location>
</feature>
<evidence type="ECO:0000256" key="8">
    <source>
        <dbReference type="ARBA" id="ARBA00022737"/>
    </source>
</evidence>
<dbReference type="InterPro" id="IPR045087">
    <property type="entry name" value="Cu-oxidase_fam"/>
</dbReference>
<dbReference type="EC" id="1.10.3.2" evidence="4 13"/>
<accession>A0A2U1NF58</accession>
<comment type="catalytic activity">
    <reaction evidence="1 13">
        <text>4 hydroquinone + O2 = 4 benzosemiquinone + 2 H2O</text>
        <dbReference type="Rhea" id="RHEA:11276"/>
        <dbReference type="ChEBI" id="CHEBI:15377"/>
        <dbReference type="ChEBI" id="CHEBI:15379"/>
        <dbReference type="ChEBI" id="CHEBI:17594"/>
        <dbReference type="ChEBI" id="CHEBI:17977"/>
        <dbReference type="EC" id="1.10.3.2"/>
    </reaction>
</comment>
<evidence type="ECO:0000313" key="20">
    <source>
        <dbReference type="Proteomes" id="UP000245207"/>
    </source>
</evidence>
<evidence type="ECO:0000256" key="1">
    <source>
        <dbReference type="ARBA" id="ARBA00000349"/>
    </source>
</evidence>
<dbReference type="InterPro" id="IPR011707">
    <property type="entry name" value="Cu-oxidase-like_N"/>
</dbReference>
<dbReference type="OrthoDB" id="2121828at2759"/>
<sequence>MAYRPVAKHGKKNEVSTSKANSNDGSTSRQQNKNANVVNTSNTFEVLNSLDEEKNDENLPIIQSSTTTNVATSMDLGHNVNEIQHINENTPPISATPVVTSTQPASSSLCAEEDSEGDVEHVYDETRTFMASGSGYGTKKMKMSFQALGFLLILSFIHAQAATLRYTFVVQETNHTRLCTNKQLLTVNGQFPGPTITARRGDTVIVDVINRGDHNITIHWHGVKQPRYPWSDGPEFVTQCPIKPGGNFTQMVFLSDEEGTLWWHAHSDWSRATVHGLIYVLPRLGTTYPFRQPDAEVPMIIGEWWNDDIQNVFEEFMSSGADPANSDALTINGQPGDLYNCSAAEMKMSFQALGFLLILSFIHAQAATLRYTFVVQETNHTRLCTNKQLLTVNGQFPGPTITARRGDTVIVDVINRGDHNITIHWHGVKQPRYPWSDGPEFVTQCPIKPGGNFTQMVFLSDEEGTLWWHAHSDWSRATVHGLIYVLPRLGTTYPFRQPDAEVPMIIGEWWNDDIQNVFEEFMSSGADPANSDALTINGQPGDLYNCSAAGTTRIQVESGKTYLLRMVNAAMNNIAFFGIANHSLTVVGTDGAYTKPLTSTYIVISPGQTLDILLEANQPRNHYYIASKLFNAQRGSAFDNTTTTAIVEYTGNYTASSPPIFPVLPAFNDSNASFNFTASLRSLASAEHPIDVPLTIKRTLLYTLSINLLPCAVNGTCERADGNRFAASINNITFDMPSTSVLQAYYRGVNNGVYGPDFPDNPPLKFNYTQRTGLNASWRFPETGTDVQHLKHNETVELVFQGTNLVGGVDHPMHLHGHSFYVVGAGFGNFKRSRDVPNYNLVDPPLMQTIAVPQNGWTAIRFKADNPGVWFMHCHLERHVSWGMGMVFIVRNGKTTNARVLPPPPDMPPC</sequence>
<evidence type="ECO:0000259" key="18">
    <source>
        <dbReference type="Pfam" id="PF07732"/>
    </source>
</evidence>
<dbReference type="NCBIfam" id="TIGR03389">
    <property type="entry name" value="laccase"/>
    <property type="match status" value="1"/>
</dbReference>
<keyword evidence="7 13" id="KW-0479">Metal-binding</keyword>
<feature type="transmembrane region" description="Helical" evidence="15">
    <location>
        <begin position="147"/>
        <end position="168"/>
    </location>
</feature>
<dbReference type="STRING" id="35608.A0A2U1NF58"/>
<feature type="compositionally biased region" description="Polar residues" evidence="14">
    <location>
        <begin position="15"/>
        <end position="40"/>
    </location>
</feature>
<keyword evidence="8 13" id="KW-0677">Repeat</keyword>
<dbReference type="GO" id="GO:0046274">
    <property type="term" value="P:lignin catabolic process"/>
    <property type="evidence" value="ECO:0007669"/>
    <property type="project" value="UniProtKB-KW"/>
</dbReference>
<dbReference type="InterPro" id="IPR034288">
    <property type="entry name" value="CuRO_1_LCC"/>
</dbReference>
<feature type="domain" description="Plastocyanin-like" evidence="17">
    <location>
        <begin position="757"/>
        <end position="893"/>
    </location>
</feature>
<evidence type="ECO:0000256" key="14">
    <source>
        <dbReference type="SAM" id="MobiDB-lite"/>
    </source>
</evidence>
<dbReference type="CDD" id="cd13849">
    <property type="entry name" value="CuRO_1_LCC_plant"/>
    <property type="match status" value="2"/>
</dbReference>
<keyword evidence="11" id="KW-0325">Glycoprotein</keyword>
<dbReference type="PROSITE" id="PS00080">
    <property type="entry name" value="MULTICOPPER_OXIDASE2"/>
    <property type="match status" value="1"/>
</dbReference>
<evidence type="ECO:0000256" key="10">
    <source>
        <dbReference type="ARBA" id="ARBA00023008"/>
    </source>
</evidence>
<dbReference type="SUPFAM" id="SSF49503">
    <property type="entry name" value="Cupredoxins"/>
    <property type="match status" value="5"/>
</dbReference>
<dbReference type="InterPro" id="IPR001117">
    <property type="entry name" value="Cu-oxidase_2nd"/>
</dbReference>
<dbReference type="Pfam" id="PF07732">
    <property type="entry name" value="Cu-oxidase_3"/>
    <property type="match status" value="2"/>
</dbReference>
<dbReference type="Pfam" id="PF07731">
    <property type="entry name" value="Cu-oxidase_2"/>
    <property type="match status" value="1"/>
</dbReference>
<dbReference type="PANTHER" id="PTHR11709:SF369">
    <property type="entry name" value="LACCASE"/>
    <property type="match status" value="1"/>
</dbReference>
<evidence type="ECO:0000259" key="17">
    <source>
        <dbReference type="Pfam" id="PF07731"/>
    </source>
</evidence>
<feature type="region of interest" description="Disordered" evidence="14">
    <location>
        <begin position="1"/>
        <end position="40"/>
    </location>
</feature>
<feature type="domain" description="Plastocyanin-like" evidence="16">
    <location>
        <begin position="501"/>
        <end position="652"/>
    </location>
</feature>
<dbReference type="Pfam" id="PF00394">
    <property type="entry name" value="Cu-oxidase"/>
    <property type="match status" value="1"/>
</dbReference>
<proteinExistence type="inferred from homology"/>
<comment type="similarity">
    <text evidence="3 13">Belongs to the multicopper oxidase family.</text>
</comment>
<dbReference type="InterPro" id="IPR033138">
    <property type="entry name" value="Cu_oxidase_CS"/>
</dbReference>
<organism evidence="19 20">
    <name type="scientific">Artemisia annua</name>
    <name type="common">Sweet wormwood</name>
    <dbReference type="NCBI Taxonomy" id="35608"/>
    <lineage>
        <taxon>Eukaryota</taxon>
        <taxon>Viridiplantae</taxon>
        <taxon>Streptophyta</taxon>
        <taxon>Embryophyta</taxon>
        <taxon>Tracheophyta</taxon>
        <taxon>Spermatophyta</taxon>
        <taxon>Magnoliopsida</taxon>
        <taxon>eudicotyledons</taxon>
        <taxon>Gunneridae</taxon>
        <taxon>Pentapetalae</taxon>
        <taxon>asterids</taxon>
        <taxon>campanulids</taxon>
        <taxon>Asterales</taxon>
        <taxon>Asteraceae</taxon>
        <taxon>Asteroideae</taxon>
        <taxon>Anthemideae</taxon>
        <taxon>Artemisiinae</taxon>
        <taxon>Artemisia</taxon>
    </lineage>
</organism>
<dbReference type="InterPro" id="IPR002355">
    <property type="entry name" value="Cu_oxidase_Cu_BS"/>
</dbReference>
<keyword evidence="15" id="KW-1133">Transmembrane helix</keyword>
<dbReference type="Proteomes" id="UP000245207">
    <property type="component" value="Unassembled WGS sequence"/>
</dbReference>
<evidence type="ECO:0000313" key="19">
    <source>
        <dbReference type="EMBL" id="PWA72152.1"/>
    </source>
</evidence>
<evidence type="ECO:0000256" key="5">
    <source>
        <dbReference type="ARBA" id="ARBA00022523"/>
    </source>
</evidence>
<keyword evidence="15" id="KW-0812">Transmembrane</keyword>
<evidence type="ECO:0000256" key="6">
    <source>
        <dbReference type="ARBA" id="ARBA00022525"/>
    </source>
</evidence>
<dbReference type="GO" id="GO:0048046">
    <property type="term" value="C:apoplast"/>
    <property type="evidence" value="ECO:0007669"/>
    <property type="project" value="UniProtKB-SubCell"/>
</dbReference>
<keyword evidence="15" id="KW-0472">Membrane</keyword>
<keyword evidence="9 13" id="KW-0560">Oxidoreductase</keyword>
<feature type="domain" description="Plastocyanin-like" evidence="18">
    <location>
        <begin position="170"/>
        <end position="283"/>
    </location>
</feature>
<dbReference type="GO" id="GO:0052716">
    <property type="term" value="F:hydroquinone:oxygen oxidoreductase activity"/>
    <property type="evidence" value="ECO:0007669"/>
    <property type="project" value="UniProtKB-EC"/>
</dbReference>
<evidence type="ECO:0000256" key="2">
    <source>
        <dbReference type="ARBA" id="ARBA00004271"/>
    </source>
</evidence>
<evidence type="ECO:0000256" key="15">
    <source>
        <dbReference type="SAM" id="Phobius"/>
    </source>
</evidence>
<dbReference type="InterPro" id="IPR017761">
    <property type="entry name" value="Laccase"/>
</dbReference>
<name>A0A2U1NF58_ARTAN</name>
<dbReference type="CDD" id="cd13897">
    <property type="entry name" value="CuRO_3_LCC_plant"/>
    <property type="match status" value="1"/>
</dbReference>
<evidence type="ECO:0000256" key="12">
    <source>
        <dbReference type="ARBA" id="ARBA00023185"/>
    </source>
</evidence>
<keyword evidence="10 13" id="KW-0186">Copper</keyword>
<dbReference type="InterPro" id="IPR034285">
    <property type="entry name" value="CuRO_2_LCC"/>
</dbReference>
<dbReference type="InterPro" id="IPR008972">
    <property type="entry name" value="Cupredoxin"/>
</dbReference>
<keyword evidence="12 13" id="KW-0439">Lignin degradation</keyword>
<comment type="cofactor">
    <cofactor evidence="13">
        <name>Cu cation</name>
        <dbReference type="ChEBI" id="CHEBI:23378"/>
    </cofactor>
    <text evidence="13">Binds 4 Cu cations per monomer.</text>
</comment>
<dbReference type="PANTHER" id="PTHR11709">
    <property type="entry name" value="MULTI-COPPER OXIDASE"/>
    <property type="match status" value="1"/>
</dbReference>
<comment type="function">
    <text evidence="13">Lignin degradation and detoxification of lignin-derived products.</text>
</comment>
<keyword evidence="5 13" id="KW-0052">Apoplast</keyword>
<evidence type="ECO:0000256" key="3">
    <source>
        <dbReference type="ARBA" id="ARBA00010609"/>
    </source>
</evidence>
<dbReference type="Gene3D" id="2.60.40.420">
    <property type="entry name" value="Cupredoxins - blue copper proteins"/>
    <property type="match status" value="4"/>
</dbReference>
<evidence type="ECO:0000256" key="13">
    <source>
        <dbReference type="RuleBase" id="RU361119"/>
    </source>
</evidence>
<evidence type="ECO:0000256" key="9">
    <source>
        <dbReference type="ARBA" id="ARBA00023002"/>
    </source>
</evidence>
<dbReference type="InterPro" id="IPR034289">
    <property type="entry name" value="CuRO_3_LCC"/>
</dbReference>
<comment type="subcellular location">
    <subcellularLocation>
        <location evidence="2 13">Secreted</location>
        <location evidence="2 13">Extracellular space</location>
        <location evidence="2 13">Apoplast</location>
    </subcellularLocation>
</comment>
<comment type="caution">
    <text evidence="19">The sequence shown here is derived from an EMBL/GenBank/DDBJ whole genome shotgun (WGS) entry which is preliminary data.</text>
</comment>
<gene>
    <name evidence="19" type="ORF">CTI12_AA273520</name>
</gene>
<protein>
    <recommendedName>
        <fullName evidence="4 13">Laccase</fullName>
        <ecNumber evidence="4 13">1.10.3.2</ecNumber>
    </recommendedName>
    <alternativeName>
        <fullName evidence="13">Benzenediol:oxygen oxidoreductase</fullName>
    </alternativeName>
    <alternativeName>
        <fullName evidence="13">Diphenol oxidase</fullName>
    </alternativeName>
    <alternativeName>
        <fullName evidence="13">Urishiol oxidase</fullName>
    </alternativeName>
</protein>
<dbReference type="EMBL" id="PKPP01002954">
    <property type="protein sequence ID" value="PWA72152.1"/>
    <property type="molecule type" value="Genomic_DNA"/>
</dbReference>
<reference evidence="19 20" key="1">
    <citation type="journal article" date="2018" name="Mol. Plant">
        <title>The genome of Artemisia annua provides insight into the evolution of Asteraceae family and artemisinin biosynthesis.</title>
        <authorList>
            <person name="Shen Q."/>
            <person name="Zhang L."/>
            <person name="Liao Z."/>
            <person name="Wang S."/>
            <person name="Yan T."/>
            <person name="Shi P."/>
            <person name="Liu M."/>
            <person name="Fu X."/>
            <person name="Pan Q."/>
            <person name="Wang Y."/>
            <person name="Lv Z."/>
            <person name="Lu X."/>
            <person name="Zhang F."/>
            <person name="Jiang W."/>
            <person name="Ma Y."/>
            <person name="Chen M."/>
            <person name="Hao X."/>
            <person name="Li L."/>
            <person name="Tang Y."/>
            <person name="Lv G."/>
            <person name="Zhou Y."/>
            <person name="Sun X."/>
            <person name="Brodelius P.E."/>
            <person name="Rose J.K.C."/>
            <person name="Tang K."/>
        </authorList>
    </citation>
    <scope>NUCLEOTIDE SEQUENCE [LARGE SCALE GENOMIC DNA]</scope>
    <source>
        <strain evidence="20">cv. Huhao1</strain>
        <tissue evidence="19">Leaf</tissue>
    </source>
</reference>
<evidence type="ECO:0000256" key="11">
    <source>
        <dbReference type="ARBA" id="ARBA00023180"/>
    </source>
</evidence>
<dbReference type="GO" id="GO:0005507">
    <property type="term" value="F:copper ion binding"/>
    <property type="evidence" value="ECO:0007669"/>
    <property type="project" value="InterPro"/>
</dbReference>
<dbReference type="AlphaFoldDB" id="A0A2U1NF58"/>
<keyword evidence="6 13" id="KW-0964">Secreted</keyword>
<dbReference type="CDD" id="cd13875">
    <property type="entry name" value="CuRO_2_LCC_plant"/>
    <property type="match status" value="1"/>
</dbReference>
<feature type="compositionally biased region" description="Basic residues" evidence="14">
    <location>
        <begin position="1"/>
        <end position="11"/>
    </location>
</feature>
<evidence type="ECO:0000256" key="7">
    <source>
        <dbReference type="ARBA" id="ARBA00022723"/>
    </source>
</evidence>